<accession>A0ABW2QBN2</accession>
<protein>
    <recommendedName>
        <fullName evidence="4">PH domain-containing protein</fullName>
    </recommendedName>
</protein>
<dbReference type="Proteomes" id="UP001596455">
    <property type="component" value="Unassembled WGS sequence"/>
</dbReference>
<keyword evidence="3" id="KW-1185">Reference proteome</keyword>
<dbReference type="RefSeq" id="WP_382396378.1">
    <property type="nucleotide sequence ID" value="NZ_JBHTCQ010000004.1"/>
</dbReference>
<feature type="transmembrane region" description="Helical" evidence="1">
    <location>
        <begin position="101"/>
        <end position="121"/>
    </location>
</feature>
<name>A0ABW2QBN2_9MICO</name>
<proteinExistence type="predicted"/>
<keyword evidence="1" id="KW-0472">Membrane</keyword>
<evidence type="ECO:0000313" key="2">
    <source>
        <dbReference type="EMBL" id="MFC7406850.1"/>
    </source>
</evidence>
<gene>
    <name evidence="2" type="ORF">ACFQQL_17150</name>
</gene>
<feature type="transmembrane region" description="Helical" evidence="1">
    <location>
        <begin position="52"/>
        <end position="70"/>
    </location>
</feature>
<feature type="transmembrane region" description="Helical" evidence="1">
    <location>
        <begin position="133"/>
        <end position="152"/>
    </location>
</feature>
<evidence type="ECO:0008006" key="4">
    <source>
        <dbReference type="Google" id="ProtNLM"/>
    </source>
</evidence>
<keyword evidence="1" id="KW-1133">Transmembrane helix</keyword>
<keyword evidence="1" id="KW-0812">Transmembrane</keyword>
<organism evidence="2 3">
    <name type="scientific">Georgenia alba</name>
    <dbReference type="NCBI Taxonomy" id="2233858"/>
    <lineage>
        <taxon>Bacteria</taxon>
        <taxon>Bacillati</taxon>
        <taxon>Actinomycetota</taxon>
        <taxon>Actinomycetes</taxon>
        <taxon>Micrococcales</taxon>
        <taxon>Bogoriellaceae</taxon>
        <taxon>Georgenia</taxon>
    </lineage>
</organism>
<dbReference type="EMBL" id="JBHTCQ010000004">
    <property type="protein sequence ID" value="MFC7406850.1"/>
    <property type="molecule type" value="Genomic_DNA"/>
</dbReference>
<comment type="caution">
    <text evidence="2">The sequence shown here is derived from an EMBL/GenBank/DDBJ whole genome shotgun (WGS) entry which is preliminary data.</text>
</comment>
<evidence type="ECO:0000256" key="1">
    <source>
        <dbReference type="SAM" id="Phobius"/>
    </source>
</evidence>
<feature type="transmembrane region" description="Helical" evidence="1">
    <location>
        <begin position="25"/>
        <end position="46"/>
    </location>
</feature>
<sequence length="246" mass="26093">MIHPNFLPMVLANGGPGWRMNDNNLLRWLFCLFGVLWVVAAAVPLVSDGADLRGSVAAAAFGAVIILLAVPQREGRAPIGEALVEGERAVAIPVRPIPMRIAVLLVGIGALAAVGGFWFGVPAVTSGDAAAGVLAVVVGGLGGLALVALGALNLHPRARRPRAVLLTADRIGWMWAGSRHWARWDELGAAEAWWTPLGGRIPRFFRNHIVLRRPDGPPVVALPVETLACVPEEALRLIQERVTAAR</sequence>
<evidence type="ECO:0000313" key="3">
    <source>
        <dbReference type="Proteomes" id="UP001596455"/>
    </source>
</evidence>
<reference evidence="3" key="1">
    <citation type="journal article" date="2019" name="Int. J. Syst. Evol. Microbiol.">
        <title>The Global Catalogue of Microorganisms (GCM) 10K type strain sequencing project: providing services to taxonomists for standard genome sequencing and annotation.</title>
        <authorList>
            <consortium name="The Broad Institute Genomics Platform"/>
            <consortium name="The Broad Institute Genome Sequencing Center for Infectious Disease"/>
            <person name="Wu L."/>
            <person name="Ma J."/>
        </authorList>
    </citation>
    <scope>NUCLEOTIDE SEQUENCE [LARGE SCALE GENOMIC DNA]</scope>
    <source>
        <strain evidence="3">JCM 1490</strain>
    </source>
</reference>